<proteinExistence type="predicted"/>
<feature type="compositionally biased region" description="Basic and acidic residues" evidence="1">
    <location>
        <begin position="168"/>
        <end position="177"/>
    </location>
</feature>
<dbReference type="OrthoDB" id="5832300at2759"/>
<name>A0A2A2JIN6_9BILA</name>
<dbReference type="Proteomes" id="UP000218231">
    <property type="component" value="Unassembled WGS sequence"/>
</dbReference>
<reference evidence="2 3" key="1">
    <citation type="journal article" date="2017" name="Curr. Biol.">
        <title>Genome architecture and evolution of a unichromosomal asexual nematode.</title>
        <authorList>
            <person name="Fradin H."/>
            <person name="Zegar C."/>
            <person name="Gutwein M."/>
            <person name="Lucas J."/>
            <person name="Kovtun M."/>
            <person name="Corcoran D."/>
            <person name="Baugh L.R."/>
            <person name="Kiontke K."/>
            <person name="Gunsalus K."/>
            <person name="Fitch D.H."/>
            <person name="Piano F."/>
        </authorList>
    </citation>
    <scope>NUCLEOTIDE SEQUENCE [LARGE SCALE GENOMIC DNA]</scope>
    <source>
        <strain evidence="2">PF1309</strain>
    </source>
</reference>
<sequence length="386" mass="43282">MPNSYQDPPALGFAGHVPGQKWKVGSDKQEQQTAYQNGYHQASEQLGSRQQVHTNWSSETTGQTQGRVATAFPQYVNQFGQHIDQGFEQIQRALSQISTDDQNPTRTAAGQAQMAAGAPLNMRTPDGSNYSVTYGYNSQGMPVRIIENPNNRGVTSYNDNVYTQNQTRHQERDRQNRPETQATQQPSSKQRSRSMPRKIENNPFAGIEPGWWSKGEVLRNRERRELAEKGYPIGGQGFGAPPNVLNNPNADWYGNSQPKTLDDEIVKEDEDIVPCAGYSGHIQGYRQLSVGKPFHEAAVEAKKEFVEKRIGSRDNLKESTPNYTNTNNPRAQSQAEGSKDKEHSADRRLTNTEAEAEAETATEMSHFYMRTHRRSAGLLNQIPRSD</sequence>
<feature type="region of interest" description="Disordered" evidence="1">
    <location>
        <begin position="165"/>
        <end position="206"/>
    </location>
</feature>
<gene>
    <name evidence="2" type="ORF">WR25_03123</name>
</gene>
<keyword evidence="3" id="KW-1185">Reference proteome</keyword>
<comment type="caution">
    <text evidence="2">The sequence shown here is derived from an EMBL/GenBank/DDBJ whole genome shotgun (WGS) entry which is preliminary data.</text>
</comment>
<feature type="compositionally biased region" description="Polar residues" evidence="1">
    <location>
        <begin position="31"/>
        <end position="64"/>
    </location>
</feature>
<dbReference type="EMBL" id="LIAE01010404">
    <property type="protein sequence ID" value="PAV61570.1"/>
    <property type="molecule type" value="Genomic_DNA"/>
</dbReference>
<organism evidence="2 3">
    <name type="scientific">Diploscapter pachys</name>
    <dbReference type="NCBI Taxonomy" id="2018661"/>
    <lineage>
        <taxon>Eukaryota</taxon>
        <taxon>Metazoa</taxon>
        <taxon>Ecdysozoa</taxon>
        <taxon>Nematoda</taxon>
        <taxon>Chromadorea</taxon>
        <taxon>Rhabditida</taxon>
        <taxon>Rhabditina</taxon>
        <taxon>Rhabditomorpha</taxon>
        <taxon>Rhabditoidea</taxon>
        <taxon>Rhabditidae</taxon>
        <taxon>Diploscapter</taxon>
    </lineage>
</organism>
<feature type="compositionally biased region" description="Polar residues" evidence="1">
    <location>
        <begin position="318"/>
        <end position="336"/>
    </location>
</feature>
<feature type="compositionally biased region" description="Basic and acidic residues" evidence="1">
    <location>
        <begin position="337"/>
        <end position="350"/>
    </location>
</feature>
<evidence type="ECO:0000313" key="3">
    <source>
        <dbReference type="Proteomes" id="UP000218231"/>
    </source>
</evidence>
<evidence type="ECO:0000256" key="1">
    <source>
        <dbReference type="SAM" id="MobiDB-lite"/>
    </source>
</evidence>
<feature type="region of interest" description="Disordered" evidence="1">
    <location>
        <begin position="310"/>
        <end position="386"/>
    </location>
</feature>
<feature type="compositionally biased region" description="Polar residues" evidence="1">
    <location>
        <begin position="178"/>
        <end position="189"/>
    </location>
</feature>
<protein>
    <submittedName>
        <fullName evidence="2">Uncharacterized protein</fullName>
    </submittedName>
</protein>
<feature type="region of interest" description="Disordered" evidence="1">
    <location>
        <begin position="1"/>
        <end position="64"/>
    </location>
</feature>
<accession>A0A2A2JIN6</accession>
<evidence type="ECO:0000313" key="2">
    <source>
        <dbReference type="EMBL" id="PAV61570.1"/>
    </source>
</evidence>
<dbReference type="AlphaFoldDB" id="A0A2A2JIN6"/>